<proteinExistence type="predicted"/>
<feature type="transmembrane region" description="Helical" evidence="2">
    <location>
        <begin position="12"/>
        <end position="32"/>
    </location>
</feature>
<reference evidence="3 4" key="1">
    <citation type="journal article" date="2020" name="Biotechnol. Biofuels">
        <title>New insights from the biogas microbiome by comprehensive genome-resolved metagenomics of nearly 1600 species originating from multiple anaerobic digesters.</title>
        <authorList>
            <person name="Campanaro S."/>
            <person name="Treu L."/>
            <person name="Rodriguez-R L.M."/>
            <person name="Kovalovszki A."/>
            <person name="Ziels R.M."/>
            <person name="Maus I."/>
            <person name="Zhu X."/>
            <person name="Kougias P.G."/>
            <person name="Basile A."/>
            <person name="Luo G."/>
            <person name="Schluter A."/>
            <person name="Konstantinidis K.T."/>
            <person name="Angelidaki I."/>
        </authorList>
    </citation>
    <scope>NUCLEOTIDE SEQUENCE [LARGE SCALE GENOMIC DNA]</scope>
    <source>
        <strain evidence="3">AS27yjCOA_65</strain>
    </source>
</reference>
<gene>
    <name evidence="3" type="ORF">GYA55_10250</name>
</gene>
<organism evidence="3 4">
    <name type="scientific">SAR324 cluster bacterium</name>
    <dbReference type="NCBI Taxonomy" id="2024889"/>
    <lineage>
        <taxon>Bacteria</taxon>
        <taxon>Deltaproteobacteria</taxon>
        <taxon>SAR324 cluster</taxon>
    </lineage>
</organism>
<evidence type="ECO:0000256" key="2">
    <source>
        <dbReference type="SAM" id="Phobius"/>
    </source>
</evidence>
<dbReference type="Proteomes" id="UP000524246">
    <property type="component" value="Unassembled WGS sequence"/>
</dbReference>
<keyword evidence="1" id="KW-0175">Coiled coil</keyword>
<evidence type="ECO:0000313" key="3">
    <source>
        <dbReference type="EMBL" id="NMC63531.1"/>
    </source>
</evidence>
<sequence>MKLTCKAQETLGLCLKAFLLLCATAFFALFIFEGRQIASAAGDVGEANEGDGYGGYGQMCTYTPPSQHRCDQEDVKICECNKSKLRVRLDQIRDRISEVDSLLISKRAEYDSWSQLYVQQSKAYDEFININPVVATGKSIILFGAAVYLPASKVVKEIKALRPIFEFKCLLNPRDKACVIAGHIWDKVKTFAASGQARGEFLKGSVKDGLTVCGSTAVAFYFGDELQRCLNIDEALKEIQTNLDITYSRQLSLSAELKELRRRKNALLSEAAAIRKQLLVACCPVSQDGGYGYTA</sequence>
<keyword evidence="2" id="KW-0472">Membrane</keyword>
<feature type="coiled-coil region" evidence="1">
    <location>
        <begin position="250"/>
        <end position="277"/>
    </location>
</feature>
<accession>A0A7X9FSJ5</accession>
<keyword evidence="2" id="KW-1133">Transmembrane helix</keyword>
<dbReference type="EMBL" id="JAAZON010000463">
    <property type="protein sequence ID" value="NMC63531.1"/>
    <property type="molecule type" value="Genomic_DNA"/>
</dbReference>
<keyword evidence="2" id="KW-0812">Transmembrane</keyword>
<protein>
    <submittedName>
        <fullName evidence="3">Uncharacterized protein</fullName>
    </submittedName>
</protein>
<evidence type="ECO:0000313" key="4">
    <source>
        <dbReference type="Proteomes" id="UP000524246"/>
    </source>
</evidence>
<comment type="caution">
    <text evidence="3">The sequence shown here is derived from an EMBL/GenBank/DDBJ whole genome shotgun (WGS) entry which is preliminary data.</text>
</comment>
<name>A0A7X9FSJ5_9DELT</name>
<dbReference type="AlphaFoldDB" id="A0A7X9FSJ5"/>
<evidence type="ECO:0000256" key="1">
    <source>
        <dbReference type="SAM" id="Coils"/>
    </source>
</evidence>